<dbReference type="EMBL" id="JAMKFB020000010">
    <property type="protein sequence ID" value="KAL0182712.1"/>
    <property type="molecule type" value="Genomic_DNA"/>
</dbReference>
<comment type="similarity">
    <text evidence="1">Belongs to the heat shock protein 70 family.</text>
</comment>
<dbReference type="PANTHER" id="PTHR45639:SF3">
    <property type="entry name" value="HYPOXIA UP-REGULATED PROTEIN 1"/>
    <property type="match status" value="1"/>
</dbReference>
<organism evidence="6 7">
    <name type="scientific">Cirrhinus mrigala</name>
    <name type="common">Mrigala</name>
    <dbReference type="NCBI Taxonomy" id="683832"/>
    <lineage>
        <taxon>Eukaryota</taxon>
        <taxon>Metazoa</taxon>
        <taxon>Chordata</taxon>
        <taxon>Craniata</taxon>
        <taxon>Vertebrata</taxon>
        <taxon>Euteleostomi</taxon>
        <taxon>Actinopterygii</taxon>
        <taxon>Neopterygii</taxon>
        <taxon>Teleostei</taxon>
        <taxon>Ostariophysi</taxon>
        <taxon>Cypriniformes</taxon>
        <taxon>Cyprinidae</taxon>
        <taxon>Labeoninae</taxon>
        <taxon>Labeonini</taxon>
        <taxon>Cirrhinus</taxon>
    </lineage>
</organism>
<dbReference type="Proteomes" id="UP001529510">
    <property type="component" value="Unassembled WGS sequence"/>
</dbReference>
<proteinExistence type="inferred from homology"/>
<comment type="caution">
    <text evidence="6">The sequence shown here is derived from an EMBL/GenBank/DDBJ whole genome shotgun (WGS) entry which is preliminary data.</text>
</comment>
<keyword evidence="7" id="KW-1185">Reference proteome</keyword>
<name>A0ABD0Q9V0_CIRMR</name>
<keyword evidence="2" id="KW-0547">Nucleotide-binding</keyword>
<reference evidence="6 7" key="1">
    <citation type="submission" date="2024-05" db="EMBL/GenBank/DDBJ databases">
        <title>Genome sequencing and assembly of Indian major carp, Cirrhinus mrigala (Hamilton, 1822).</title>
        <authorList>
            <person name="Mohindra V."/>
            <person name="Chowdhury L.M."/>
            <person name="Lal K."/>
            <person name="Jena J.K."/>
        </authorList>
    </citation>
    <scope>NUCLEOTIDE SEQUENCE [LARGE SCALE GENOMIC DNA]</scope>
    <source>
        <strain evidence="6">CM1030</strain>
        <tissue evidence="6">Blood</tissue>
    </source>
</reference>
<gene>
    <name evidence="6" type="ORF">M9458_022087</name>
</gene>
<evidence type="ECO:0000256" key="4">
    <source>
        <dbReference type="ARBA" id="ARBA00023186"/>
    </source>
</evidence>
<keyword evidence="4" id="KW-0143">Chaperone</keyword>
<evidence type="ECO:0000256" key="5">
    <source>
        <dbReference type="ARBA" id="ARBA00040503"/>
    </source>
</evidence>
<feature type="non-terminal residue" evidence="6">
    <location>
        <position position="105"/>
    </location>
</feature>
<dbReference type="PANTHER" id="PTHR45639">
    <property type="entry name" value="HSC70CB, ISOFORM G-RELATED"/>
    <property type="match status" value="1"/>
</dbReference>
<dbReference type="InterPro" id="IPR013126">
    <property type="entry name" value="Hsp_70_fam"/>
</dbReference>
<evidence type="ECO:0000256" key="3">
    <source>
        <dbReference type="ARBA" id="ARBA00022840"/>
    </source>
</evidence>
<dbReference type="AlphaFoldDB" id="A0ABD0Q9V0"/>
<evidence type="ECO:0000256" key="1">
    <source>
        <dbReference type="ARBA" id="ARBA00007381"/>
    </source>
</evidence>
<dbReference type="Gene3D" id="2.60.34.10">
    <property type="entry name" value="Substrate Binding Domain Of DNAk, Chain A, domain 1"/>
    <property type="match status" value="1"/>
</dbReference>
<keyword evidence="3" id="KW-0067">ATP-binding</keyword>
<dbReference type="GO" id="GO:0005524">
    <property type="term" value="F:ATP binding"/>
    <property type="evidence" value="ECO:0007669"/>
    <property type="project" value="UniProtKB-KW"/>
</dbReference>
<dbReference type="InterPro" id="IPR029047">
    <property type="entry name" value="HSP70_peptide-bd_sf"/>
</dbReference>
<sequence>RETEEEDGVKTMKHNKRILFQRMAPYPQRKVITFNRYTDDFLFYINYGDLSYLSEQDLKVFGSQNLTTVKLSGVGSSFKKHSDAESKGIKAHFNMDESGVLILDR</sequence>
<protein>
    <recommendedName>
        <fullName evidence="5">Hypoxia up-regulated protein 1</fullName>
    </recommendedName>
</protein>
<evidence type="ECO:0000313" key="7">
    <source>
        <dbReference type="Proteomes" id="UP001529510"/>
    </source>
</evidence>
<accession>A0ABD0Q9V0</accession>
<feature type="non-terminal residue" evidence="6">
    <location>
        <position position="1"/>
    </location>
</feature>
<evidence type="ECO:0000313" key="6">
    <source>
        <dbReference type="EMBL" id="KAL0182712.1"/>
    </source>
</evidence>
<evidence type="ECO:0000256" key="2">
    <source>
        <dbReference type="ARBA" id="ARBA00022741"/>
    </source>
</evidence>